<dbReference type="PANTHER" id="PTHR30383">
    <property type="entry name" value="THIOESTERASE 1/PROTEASE 1/LYSOPHOSPHOLIPASE L1"/>
    <property type="match status" value="1"/>
</dbReference>
<keyword evidence="2" id="KW-1133">Transmembrane helix</keyword>
<dbReference type="SUPFAM" id="SSF52266">
    <property type="entry name" value="SGNH hydrolase"/>
    <property type="match status" value="1"/>
</dbReference>
<keyword evidence="2" id="KW-0472">Membrane</keyword>
<evidence type="ECO:0000259" key="3">
    <source>
        <dbReference type="Pfam" id="PF13472"/>
    </source>
</evidence>
<proteinExistence type="predicted"/>
<sequence>MKMKGLRSVRAPQSTRYRHCLSGKSTPVGIYDLTTSQPPSRFPADFSSRVELTKSSPHFGLGRVAVGVHPGASPNSTASTGLQSFLPRRDLKAVSSSEVGEEFGVRRSRNLENSDEEVSPVCQLAVALLGGLTTFTAVLLESIHVIHATDGCNHTTKNTGRILTTMKKELVPTKITRRRPIRRSSTGSDIAMGDTSPAIFKQPSEEEMRESMGDDEYYARQKNSFEKESEAAQPMELEHAYSHHHEEQRRQQKFNIIASFLVLLIVMLGFAIYNKSNQHTIADKYESGAHSRPGSNTDEMTSDHDDGTDGSTFNEKPILEGPRQIYLYGDSLTLGWIDGKGEPSPYADSLRERLNTLFTEETIISHSGYPGMTAESMLGHVEDPRNGACRIIDKHPHLSLFVILTGTNDVMTMTQTGSAVYGKILSDIVHLHTDVLQCTHDNEYMHTVAISIPGSEYELHVREALRAVQYINEGLKRFAQSNPKVNYIDFPIRYDGESSLWAEDGIHLSASGYKELGQKLAPEIKKVLDNIYA</sequence>
<dbReference type="EMBL" id="AGNL01045197">
    <property type="protein sequence ID" value="EJK49017.1"/>
    <property type="molecule type" value="Genomic_DNA"/>
</dbReference>
<evidence type="ECO:0000256" key="2">
    <source>
        <dbReference type="SAM" id="Phobius"/>
    </source>
</evidence>
<feature type="transmembrane region" description="Helical" evidence="2">
    <location>
        <begin position="254"/>
        <end position="273"/>
    </location>
</feature>
<feature type="region of interest" description="Disordered" evidence="1">
    <location>
        <begin position="173"/>
        <end position="213"/>
    </location>
</feature>
<gene>
    <name evidence="4" type="ORF">THAOC_32145</name>
</gene>
<feature type="compositionally biased region" description="Basic and acidic residues" evidence="1">
    <location>
        <begin position="203"/>
        <end position="213"/>
    </location>
</feature>
<feature type="region of interest" description="Disordered" evidence="1">
    <location>
        <begin position="285"/>
        <end position="316"/>
    </location>
</feature>
<dbReference type="OrthoDB" id="408760at2759"/>
<dbReference type="PANTHER" id="PTHR30383:SF5">
    <property type="entry name" value="SGNH HYDROLASE-TYPE ESTERASE DOMAIN-CONTAINING PROTEIN"/>
    <property type="match status" value="1"/>
</dbReference>
<evidence type="ECO:0000313" key="4">
    <source>
        <dbReference type="EMBL" id="EJK49017.1"/>
    </source>
</evidence>
<dbReference type="InterPro" id="IPR036514">
    <property type="entry name" value="SGNH_hydro_sf"/>
</dbReference>
<dbReference type="AlphaFoldDB" id="K0RQM7"/>
<name>K0RQM7_THAOC</name>
<feature type="domain" description="SGNH hydrolase-type esterase" evidence="3">
    <location>
        <begin position="328"/>
        <end position="514"/>
    </location>
</feature>
<keyword evidence="2" id="KW-0812">Transmembrane</keyword>
<protein>
    <recommendedName>
        <fullName evidence="3">SGNH hydrolase-type esterase domain-containing protein</fullName>
    </recommendedName>
</protein>
<dbReference type="Pfam" id="PF13472">
    <property type="entry name" value="Lipase_GDSL_2"/>
    <property type="match status" value="1"/>
</dbReference>
<dbReference type="CDD" id="cd00229">
    <property type="entry name" value="SGNH_hydrolase"/>
    <property type="match status" value="1"/>
</dbReference>
<comment type="caution">
    <text evidence="4">The sequence shown here is derived from an EMBL/GenBank/DDBJ whole genome shotgun (WGS) entry which is preliminary data.</text>
</comment>
<dbReference type="eggNOG" id="ENOG502R9NI">
    <property type="taxonomic scope" value="Eukaryota"/>
</dbReference>
<dbReference type="GO" id="GO:0004622">
    <property type="term" value="F:phosphatidylcholine lysophospholipase activity"/>
    <property type="evidence" value="ECO:0007669"/>
    <property type="project" value="TreeGrafter"/>
</dbReference>
<accession>K0RQM7</accession>
<organism evidence="4 5">
    <name type="scientific">Thalassiosira oceanica</name>
    <name type="common">Marine diatom</name>
    <dbReference type="NCBI Taxonomy" id="159749"/>
    <lineage>
        <taxon>Eukaryota</taxon>
        <taxon>Sar</taxon>
        <taxon>Stramenopiles</taxon>
        <taxon>Ochrophyta</taxon>
        <taxon>Bacillariophyta</taxon>
        <taxon>Coscinodiscophyceae</taxon>
        <taxon>Thalassiosirophycidae</taxon>
        <taxon>Thalassiosirales</taxon>
        <taxon>Thalassiosiraceae</taxon>
        <taxon>Thalassiosira</taxon>
    </lineage>
</organism>
<keyword evidence="5" id="KW-1185">Reference proteome</keyword>
<dbReference type="InterPro" id="IPR051532">
    <property type="entry name" value="Ester_Hydrolysis_Enzymes"/>
</dbReference>
<reference evidence="4 5" key="1">
    <citation type="journal article" date="2012" name="Genome Biol.">
        <title>Genome and low-iron response of an oceanic diatom adapted to chronic iron limitation.</title>
        <authorList>
            <person name="Lommer M."/>
            <person name="Specht M."/>
            <person name="Roy A.S."/>
            <person name="Kraemer L."/>
            <person name="Andreson R."/>
            <person name="Gutowska M.A."/>
            <person name="Wolf J."/>
            <person name="Bergner S.V."/>
            <person name="Schilhabel M.B."/>
            <person name="Klostermeier U.C."/>
            <person name="Beiko R.G."/>
            <person name="Rosenstiel P."/>
            <person name="Hippler M."/>
            <person name="Laroche J."/>
        </authorList>
    </citation>
    <scope>NUCLEOTIDE SEQUENCE [LARGE SCALE GENOMIC DNA]</scope>
    <source>
        <strain evidence="4 5">CCMP1005</strain>
    </source>
</reference>
<dbReference type="InterPro" id="IPR013830">
    <property type="entry name" value="SGNH_hydro"/>
</dbReference>
<evidence type="ECO:0000256" key="1">
    <source>
        <dbReference type="SAM" id="MobiDB-lite"/>
    </source>
</evidence>
<dbReference type="Gene3D" id="3.40.50.1110">
    <property type="entry name" value="SGNH hydrolase"/>
    <property type="match status" value="1"/>
</dbReference>
<dbReference type="Proteomes" id="UP000266841">
    <property type="component" value="Unassembled WGS sequence"/>
</dbReference>
<evidence type="ECO:0000313" key="5">
    <source>
        <dbReference type="Proteomes" id="UP000266841"/>
    </source>
</evidence>